<comment type="subcellular location">
    <subcellularLocation>
        <location evidence="2">Cell membrane</location>
        <topology evidence="2">Single-pass type II membrane protein</topology>
    </subcellularLocation>
    <subcellularLocation>
        <location evidence="7">Membrane</location>
        <topology evidence="7">Single-pass type II membrane protein</topology>
    </subcellularLocation>
</comment>
<dbReference type="InterPro" id="IPR000223">
    <property type="entry name" value="Pept_S26A_signal_pept_1"/>
</dbReference>
<feature type="active site" evidence="6">
    <location>
        <position position="38"/>
    </location>
</feature>
<evidence type="ECO:0000256" key="1">
    <source>
        <dbReference type="ARBA" id="ARBA00000677"/>
    </source>
</evidence>
<dbReference type="PROSITE" id="PS00760">
    <property type="entry name" value="SPASE_I_2"/>
    <property type="match status" value="1"/>
</dbReference>
<dbReference type="Proteomes" id="UP000886817">
    <property type="component" value="Unassembled WGS sequence"/>
</dbReference>
<organism evidence="9 10">
    <name type="scientific">Candidatus Blautia gallistercoris</name>
    <dbReference type="NCBI Taxonomy" id="2838490"/>
    <lineage>
        <taxon>Bacteria</taxon>
        <taxon>Bacillati</taxon>
        <taxon>Bacillota</taxon>
        <taxon>Clostridia</taxon>
        <taxon>Lachnospirales</taxon>
        <taxon>Lachnospiraceae</taxon>
        <taxon>Blautia</taxon>
    </lineage>
</organism>
<evidence type="ECO:0000256" key="7">
    <source>
        <dbReference type="RuleBase" id="RU362042"/>
    </source>
</evidence>
<dbReference type="InterPro" id="IPR019533">
    <property type="entry name" value="Peptidase_S26"/>
</dbReference>
<dbReference type="GO" id="GO:0005886">
    <property type="term" value="C:plasma membrane"/>
    <property type="evidence" value="ECO:0007669"/>
    <property type="project" value="UniProtKB-SubCell"/>
</dbReference>
<dbReference type="PROSITE" id="PS00761">
    <property type="entry name" value="SPASE_I_3"/>
    <property type="match status" value="1"/>
</dbReference>
<evidence type="ECO:0000256" key="2">
    <source>
        <dbReference type="ARBA" id="ARBA00004401"/>
    </source>
</evidence>
<dbReference type="Gene3D" id="2.10.109.10">
    <property type="entry name" value="Umud Fragment, subunit A"/>
    <property type="match status" value="1"/>
</dbReference>
<sequence>MKKFDVFWDYVKLVCYILVAVIIINNVVLINAKIPSESMEKTIMTGDRIFGFRMAYGINFDVFGHHVGLQYKDPERYDVIIFKYPDDESQLFIKRVIGLPGETVNIVDGKVYIDDSEVPLDDSFTPETPQGSFGPYEVPEGCYFVLGDNRNWSRDSRFWDNTYVEFDQIVGKAVIRYYPSIKLIE</sequence>
<keyword evidence="5 7" id="KW-0378">Hydrolase</keyword>
<comment type="caution">
    <text evidence="9">The sequence shown here is derived from an EMBL/GenBank/DDBJ whole genome shotgun (WGS) entry which is preliminary data.</text>
</comment>
<dbReference type="InterPro" id="IPR036286">
    <property type="entry name" value="LexA/Signal_pep-like_sf"/>
</dbReference>
<feature type="active site" evidence="6">
    <location>
        <position position="94"/>
    </location>
</feature>
<evidence type="ECO:0000256" key="6">
    <source>
        <dbReference type="PIRSR" id="PIRSR600223-1"/>
    </source>
</evidence>
<proteinExistence type="inferred from homology"/>
<dbReference type="PANTHER" id="PTHR43390:SF1">
    <property type="entry name" value="CHLOROPLAST PROCESSING PEPTIDASE"/>
    <property type="match status" value="1"/>
</dbReference>
<feature type="domain" description="Peptidase S26" evidence="8">
    <location>
        <begin position="8"/>
        <end position="178"/>
    </location>
</feature>
<evidence type="ECO:0000256" key="3">
    <source>
        <dbReference type="ARBA" id="ARBA00009370"/>
    </source>
</evidence>
<keyword evidence="7" id="KW-1133">Transmembrane helix</keyword>
<keyword evidence="7" id="KW-0472">Membrane</keyword>
<dbReference type="InterPro" id="IPR019757">
    <property type="entry name" value="Pept_S26A_signal_pept_1_Lys-AS"/>
</dbReference>
<reference evidence="9" key="1">
    <citation type="journal article" date="2021" name="PeerJ">
        <title>Extensive microbial diversity within the chicken gut microbiome revealed by metagenomics and culture.</title>
        <authorList>
            <person name="Gilroy R."/>
            <person name="Ravi A."/>
            <person name="Getino M."/>
            <person name="Pursley I."/>
            <person name="Horton D.L."/>
            <person name="Alikhan N.F."/>
            <person name="Baker D."/>
            <person name="Gharbi K."/>
            <person name="Hall N."/>
            <person name="Watson M."/>
            <person name="Adriaenssens E.M."/>
            <person name="Foster-Nyarko E."/>
            <person name="Jarju S."/>
            <person name="Secka A."/>
            <person name="Antonio M."/>
            <person name="Oren A."/>
            <person name="Chaudhuri R.R."/>
            <person name="La Ragione R."/>
            <person name="Hildebrand F."/>
            <person name="Pallen M.J."/>
        </authorList>
    </citation>
    <scope>NUCLEOTIDE SEQUENCE</scope>
    <source>
        <strain evidence="9">ChiSjej1B19-8411</strain>
    </source>
</reference>
<dbReference type="GO" id="GO:0004252">
    <property type="term" value="F:serine-type endopeptidase activity"/>
    <property type="evidence" value="ECO:0007669"/>
    <property type="project" value="InterPro"/>
</dbReference>
<comment type="catalytic activity">
    <reaction evidence="1 7">
        <text>Cleavage of hydrophobic, N-terminal signal or leader sequences from secreted and periplasmic proteins.</text>
        <dbReference type="EC" id="3.4.21.89"/>
    </reaction>
</comment>
<dbReference type="EC" id="3.4.21.89" evidence="4 7"/>
<comment type="similarity">
    <text evidence="3 7">Belongs to the peptidase S26 family.</text>
</comment>
<protein>
    <recommendedName>
        <fullName evidence="4 7">Signal peptidase I</fullName>
        <ecNumber evidence="4 7">3.4.21.89</ecNumber>
    </recommendedName>
</protein>
<gene>
    <name evidence="9" type="primary">lepB</name>
    <name evidence="9" type="ORF">IAA45_05875</name>
</gene>
<dbReference type="SUPFAM" id="SSF51306">
    <property type="entry name" value="LexA/Signal peptidase"/>
    <property type="match status" value="1"/>
</dbReference>
<dbReference type="PANTHER" id="PTHR43390">
    <property type="entry name" value="SIGNAL PEPTIDASE I"/>
    <property type="match status" value="1"/>
</dbReference>
<feature type="transmembrane region" description="Helical" evidence="7">
    <location>
        <begin position="6"/>
        <end position="29"/>
    </location>
</feature>
<dbReference type="EMBL" id="DXEX01000132">
    <property type="protein sequence ID" value="HIX59228.1"/>
    <property type="molecule type" value="Genomic_DNA"/>
</dbReference>
<reference evidence="9" key="2">
    <citation type="submission" date="2021-04" db="EMBL/GenBank/DDBJ databases">
        <authorList>
            <person name="Gilroy R."/>
        </authorList>
    </citation>
    <scope>NUCLEOTIDE SEQUENCE</scope>
    <source>
        <strain evidence="9">ChiSjej1B19-8411</strain>
    </source>
</reference>
<dbReference type="InterPro" id="IPR019758">
    <property type="entry name" value="Pept_S26A_signal_pept_1_CS"/>
</dbReference>
<keyword evidence="7" id="KW-0812">Transmembrane</keyword>
<evidence type="ECO:0000256" key="4">
    <source>
        <dbReference type="ARBA" id="ARBA00013208"/>
    </source>
</evidence>
<evidence type="ECO:0000256" key="5">
    <source>
        <dbReference type="ARBA" id="ARBA00022801"/>
    </source>
</evidence>
<name>A0A9D2B2Y6_9FIRM</name>
<evidence type="ECO:0000313" key="9">
    <source>
        <dbReference type="EMBL" id="HIX59228.1"/>
    </source>
</evidence>
<dbReference type="NCBIfam" id="TIGR02227">
    <property type="entry name" value="sigpep_I_bact"/>
    <property type="match status" value="1"/>
</dbReference>
<dbReference type="PRINTS" id="PR00727">
    <property type="entry name" value="LEADERPTASE"/>
</dbReference>
<dbReference type="CDD" id="cd06530">
    <property type="entry name" value="S26_SPase_I"/>
    <property type="match status" value="1"/>
</dbReference>
<evidence type="ECO:0000259" key="8">
    <source>
        <dbReference type="Pfam" id="PF10502"/>
    </source>
</evidence>
<keyword evidence="7" id="KW-0645">Protease</keyword>
<dbReference type="GO" id="GO:0009003">
    <property type="term" value="F:signal peptidase activity"/>
    <property type="evidence" value="ECO:0007669"/>
    <property type="project" value="UniProtKB-EC"/>
</dbReference>
<evidence type="ECO:0000313" key="10">
    <source>
        <dbReference type="Proteomes" id="UP000886817"/>
    </source>
</evidence>
<accession>A0A9D2B2Y6</accession>
<dbReference type="Pfam" id="PF10502">
    <property type="entry name" value="Peptidase_S26"/>
    <property type="match status" value="1"/>
</dbReference>
<dbReference type="GO" id="GO:0006465">
    <property type="term" value="P:signal peptide processing"/>
    <property type="evidence" value="ECO:0007669"/>
    <property type="project" value="InterPro"/>
</dbReference>
<dbReference type="AlphaFoldDB" id="A0A9D2B2Y6"/>